<dbReference type="AlphaFoldDB" id="A0A4V3RBH2"/>
<evidence type="ECO:0000313" key="14">
    <source>
        <dbReference type="Proteomes" id="UP000310532"/>
    </source>
</evidence>
<dbReference type="Gene3D" id="2.60.40.1120">
    <property type="entry name" value="Carboxypeptidase-like, regulatory domain"/>
    <property type="match status" value="1"/>
</dbReference>
<feature type="signal peptide" evidence="10">
    <location>
        <begin position="1"/>
        <end position="20"/>
    </location>
</feature>
<dbReference type="Proteomes" id="UP000310532">
    <property type="component" value="Unassembled WGS sequence"/>
</dbReference>
<feature type="chain" id="PRO_5020879676" evidence="10">
    <location>
        <begin position="21"/>
        <end position="1079"/>
    </location>
</feature>
<evidence type="ECO:0000256" key="3">
    <source>
        <dbReference type="ARBA" id="ARBA00022452"/>
    </source>
</evidence>
<keyword evidence="7 8" id="KW-0998">Cell outer membrane</keyword>
<feature type="domain" description="TonB-dependent receptor-like beta-barrel" evidence="11">
    <location>
        <begin position="494"/>
        <end position="1038"/>
    </location>
</feature>
<evidence type="ECO:0000256" key="6">
    <source>
        <dbReference type="ARBA" id="ARBA00023136"/>
    </source>
</evidence>
<dbReference type="Gene3D" id="2.40.170.20">
    <property type="entry name" value="TonB-dependent receptor, beta-barrel domain"/>
    <property type="match status" value="1"/>
</dbReference>
<evidence type="ECO:0000256" key="9">
    <source>
        <dbReference type="RuleBase" id="RU003357"/>
    </source>
</evidence>
<dbReference type="Pfam" id="PF07715">
    <property type="entry name" value="Plug"/>
    <property type="match status" value="1"/>
</dbReference>
<evidence type="ECO:0000256" key="7">
    <source>
        <dbReference type="ARBA" id="ARBA00023237"/>
    </source>
</evidence>
<sequence length="1079" mass="118733">MKKLLSVLFLLSFTLASVYAQNIQVKGTVVSGSDNEPLPGVNVVVKGTTNGGITDLDGNFTLSVPADATLSITYIGFRSQEVAVNGKTSLKIVLQEDSETLDEVVVVGYGVQKKSVVTASIAKVSSEDLENKSPVRMDNALKGLAAGVDVTSASGQPGDSPRVRIRGIGTINNSDPLYIVDGMPIGGGLDFVNPNDIESIEVLKDAASGAIYGARAANGVILVTTKKGKMGKAQINYNFSYGWQSAWKHRDVTSATDYAVLQNEMRVNGGEKPVYADPYNLIDANGNAIKGFGTDWQELLFNDNAPVVNHDVTISGASDKVNYYLSLGYFSQDGIVGGNYGHSNYDRLTIRSNNQYNVIDASKERNFLNRLDVGVNIAYMRTHSTGIATNSEFGSALGSALYLSPILTPTLTGDAAKEMIDFYGAYDLPRDENGNPYTVPGYKGAYQEMNNPLAMMTLSPQKNWSHKFVPKFSVDLQLWDKLKYHFSYSADMGFWGYDKATTSRFYLSGNNNALHTSVENNKEQNVTWQLENTLTYDKTIGKHSFGIVLGQSALKYKGDYLKGSRWNLVNPGKPSIDYATGNVEYIYKTDGSGNPILDADGNKIITGVTVQHGVSGAPRVEHRMSSMFLRLNYNYDERYMFQATVRRDGSSRFGSNNKYGTFPSVSVGWNVMNEAFMENTRDWLSNFKIRGSWGKNGNDNIIEFGYTSLTAMGNNVLLGKDAIKWIGSKAERLANPNLKWEESEQTDLGVDLGFFNNALTFSADYYIKKTNGMIMEMPIPSYVGESKPYGNVGDMENSGFEFELGYKWNVGDAHFAVKGNATYLKNELKNLGNDTGYMDFDGIQGLSGGGTRGSNGKPFPYFFGYKTDGVFQNMDEVRAYVNKDGGMIMPDAVPGDTRFVDVNQDGQISADDRTDIGNGTPDWTYGLNLNADWKGFDFNIFFQGVAGADVFDATWRSDVASGNYPSWMLNRWTGEGTSNKYPRLATGNATNWLVSDLYVCDGSYLRLKNITLGYTLPKTLTRKLTIERLRVYVQAENLVTWTKYWGFDPEISSGATSLGVDRGIYPQARTYTVGVNVSF</sequence>
<keyword evidence="13" id="KW-0675">Receptor</keyword>
<keyword evidence="2 8" id="KW-0813">Transport</keyword>
<proteinExistence type="inferred from homology"/>
<feature type="domain" description="TonB-dependent receptor plug" evidence="12">
    <location>
        <begin position="116"/>
        <end position="220"/>
    </location>
</feature>
<evidence type="ECO:0000256" key="4">
    <source>
        <dbReference type="ARBA" id="ARBA00022692"/>
    </source>
</evidence>
<evidence type="ECO:0000256" key="10">
    <source>
        <dbReference type="SAM" id="SignalP"/>
    </source>
</evidence>
<name>A0A4V3RBH2_9BACE</name>
<dbReference type="PROSITE" id="PS52016">
    <property type="entry name" value="TONB_DEPENDENT_REC_3"/>
    <property type="match status" value="1"/>
</dbReference>
<dbReference type="InterPro" id="IPR008969">
    <property type="entry name" value="CarboxyPept-like_regulatory"/>
</dbReference>
<evidence type="ECO:0000256" key="2">
    <source>
        <dbReference type="ARBA" id="ARBA00022448"/>
    </source>
</evidence>
<dbReference type="InterPro" id="IPR023997">
    <property type="entry name" value="TonB-dep_OMP_SusC/RagA_CS"/>
</dbReference>
<keyword evidence="6 8" id="KW-0472">Membrane</keyword>
<protein>
    <submittedName>
        <fullName evidence="13">TonB-dependent receptor</fullName>
    </submittedName>
</protein>
<accession>A0A4V3RBH2</accession>
<keyword evidence="4 8" id="KW-0812">Transmembrane</keyword>
<dbReference type="InterPro" id="IPR036942">
    <property type="entry name" value="Beta-barrel_TonB_sf"/>
</dbReference>
<dbReference type="SUPFAM" id="SSF49464">
    <property type="entry name" value="Carboxypeptidase regulatory domain-like"/>
    <property type="match status" value="1"/>
</dbReference>
<reference evidence="13 14" key="1">
    <citation type="submission" date="2019-04" db="EMBL/GenBank/DDBJ databases">
        <title>Microbes associate with the intestines of laboratory mice.</title>
        <authorList>
            <person name="Navarre W."/>
            <person name="Wong E."/>
            <person name="Huang K."/>
            <person name="Tropini C."/>
            <person name="Ng K."/>
            <person name="Yu B."/>
        </authorList>
    </citation>
    <scope>NUCLEOTIDE SEQUENCE [LARGE SCALE GENOMIC DNA]</scope>
    <source>
        <strain evidence="13 14">NM69_E16B</strain>
    </source>
</reference>
<keyword evidence="14" id="KW-1185">Reference proteome</keyword>
<dbReference type="GO" id="GO:0009279">
    <property type="term" value="C:cell outer membrane"/>
    <property type="evidence" value="ECO:0007669"/>
    <property type="project" value="UniProtKB-SubCell"/>
</dbReference>
<dbReference type="EMBL" id="SRYZ01000023">
    <property type="protein sequence ID" value="TGY04820.1"/>
    <property type="molecule type" value="Genomic_DNA"/>
</dbReference>
<gene>
    <name evidence="13" type="ORF">E5355_11085</name>
</gene>
<evidence type="ECO:0000259" key="11">
    <source>
        <dbReference type="Pfam" id="PF00593"/>
    </source>
</evidence>
<keyword evidence="5 9" id="KW-0798">TonB box</keyword>
<dbReference type="InterPro" id="IPR012910">
    <property type="entry name" value="Plug_dom"/>
</dbReference>
<dbReference type="InterPro" id="IPR000531">
    <property type="entry name" value="Beta-barrel_TonB"/>
</dbReference>
<dbReference type="InterPro" id="IPR023996">
    <property type="entry name" value="TonB-dep_OMP_SusC/RagA"/>
</dbReference>
<dbReference type="RefSeq" id="WP_136010429.1">
    <property type="nucleotide sequence ID" value="NZ_SRYZ01000023.1"/>
</dbReference>
<evidence type="ECO:0000256" key="8">
    <source>
        <dbReference type="PROSITE-ProRule" id="PRU01360"/>
    </source>
</evidence>
<evidence type="ECO:0000259" key="12">
    <source>
        <dbReference type="Pfam" id="PF07715"/>
    </source>
</evidence>
<keyword evidence="10" id="KW-0732">Signal</keyword>
<dbReference type="InterPro" id="IPR037066">
    <property type="entry name" value="Plug_dom_sf"/>
</dbReference>
<comment type="caution">
    <text evidence="13">The sequence shown here is derived from an EMBL/GenBank/DDBJ whole genome shotgun (WGS) entry which is preliminary data.</text>
</comment>
<dbReference type="Pfam" id="PF13715">
    <property type="entry name" value="CarbopepD_reg_2"/>
    <property type="match status" value="1"/>
</dbReference>
<evidence type="ECO:0000313" key="13">
    <source>
        <dbReference type="EMBL" id="TGY04820.1"/>
    </source>
</evidence>
<dbReference type="NCBIfam" id="TIGR04057">
    <property type="entry name" value="SusC_RagA_signa"/>
    <property type="match status" value="1"/>
</dbReference>
<dbReference type="Gene3D" id="2.170.130.10">
    <property type="entry name" value="TonB-dependent receptor, plug domain"/>
    <property type="match status" value="1"/>
</dbReference>
<keyword evidence="3 8" id="KW-1134">Transmembrane beta strand</keyword>
<evidence type="ECO:0000256" key="1">
    <source>
        <dbReference type="ARBA" id="ARBA00004571"/>
    </source>
</evidence>
<comment type="similarity">
    <text evidence="8 9">Belongs to the TonB-dependent receptor family.</text>
</comment>
<comment type="subcellular location">
    <subcellularLocation>
        <location evidence="1 8">Cell outer membrane</location>
        <topology evidence="1 8">Multi-pass membrane protein</topology>
    </subcellularLocation>
</comment>
<dbReference type="InterPro" id="IPR039426">
    <property type="entry name" value="TonB-dep_rcpt-like"/>
</dbReference>
<dbReference type="SUPFAM" id="SSF56935">
    <property type="entry name" value="Porins"/>
    <property type="match status" value="1"/>
</dbReference>
<dbReference type="NCBIfam" id="TIGR04056">
    <property type="entry name" value="OMP_RagA_SusC"/>
    <property type="match status" value="1"/>
</dbReference>
<organism evidence="13 14">
    <name type="scientific">Bacteroides muris</name>
    <name type="common">ex Afrizal et al. 2022</name>
    <dbReference type="NCBI Taxonomy" id="2516960"/>
    <lineage>
        <taxon>Bacteria</taxon>
        <taxon>Pseudomonadati</taxon>
        <taxon>Bacteroidota</taxon>
        <taxon>Bacteroidia</taxon>
        <taxon>Bacteroidales</taxon>
        <taxon>Bacteroidaceae</taxon>
        <taxon>Bacteroides</taxon>
    </lineage>
</organism>
<dbReference type="Pfam" id="PF00593">
    <property type="entry name" value="TonB_dep_Rec_b-barrel"/>
    <property type="match status" value="1"/>
</dbReference>
<evidence type="ECO:0000256" key="5">
    <source>
        <dbReference type="ARBA" id="ARBA00023077"/>
    </source>
</evidence>
<dbReference type="FunFam" id="2.60.40.1120:FF:000003">
    <property type="entry name" value="Outer membrane protein Omp121"/>
    <property type="match status" value="1"/>
</dbReference>